<feature type="transmembrane region" description="Helical" evidence="6">
    <location>
        <begin position="461"/>
        <end position="482"/>
    </location>
</feature>
<feature type="transmembrane region" description="Helical" evidence="6">
    <location>
        <begin position="86"/>
        <end position="109"/>
    </location>
</feature>
<evidence type="ECO:0000256" key="4">
    <source>
        <dbReference type="ARBA" id="ARBA00022989"/>
    </source>
</evidence>
<dbReference type="PANTHER" id="PTHR30250:SF26">
    <property type="entry name" value="PSMA PROTEIN"/>
    <property type="match status" value="1"/>
</dbReference>
<dbReference type="Pfam" id="PF01943">
    <property type="entry name" value="Polysacc_synt"/>
    <property type="match status" value="1"/>
</dbReference>
<feature type="transmembrane region" description="Helical" evidence="6">
    <location>
        <begin position="399"/>
        <end position="418"/>
    </location>
</feature>
<organism evidence="7 8">
    <name type="scientific">Bacteroides intestinalis</name>
    <dbReference type="NCBI Taxonomy" id="329854"/>
    <lineage>
        <taxon>Bacteria</taxon>
        <taxon>Pseudomonadati</taxon>
        <taxon>Bacteroidota</taxon>
        <taxon>Bacteroidia</taxon>
        <taxon>Bacteroidales</taxon>
        <taxon>Bacteroidaceae</taxon>
        <taxon>Bacteroides</taxon>
    </lineage>
</organism>
<feature type="transmembrane region" description="Helical" evidence="6">
    <location>
        <begin position="185"/>
        <end position="204"/>
    </location>
</feature>
<evidence type="ECO:0000256" key="3">
    <source>
        <dbReference type="ARBA" id="ARBA00022692"/>
    </source>
</evidence>
<feature type="transmembrane region" description="Helical" evidence="6">
    <location>
        <begin position="12"/>
        <end position="31"/>
    </location>
</feature>
<comment type="subcellular location">
    <subcellularLocation>
        <location evidence="1">Cell membrane</location>
        <topology evidence="1">Multi-pass membrane protein</topology>
    </subcellularLocation>
</comment>
<evidence type="ECO:0000256" key="2">
    <source>
        <dbReference type="ARBA" id="ARBA00022475"/>
    </source>
</evidence>
<gene>
    <name evidence="7" type="ORF">DW712_00055</name>
</gene>
<dbReference type="RefSeq" id="WP_118220407.1">
    <property type="nucleotide sequence ID" value="NZ_JADNIJ010000001.1"/>
</dbReference>
<feature type="transmembrane region" description="Helical" evidence="6">
    <location>
        <begin position="258"/>
        <end position="284"/>
    </location>
</feature>
<proteinExistence type="predicted"/>
<dbReference type="GO" id="GO:0005886">
    <property type="term" value="C:plasma membrane"/>
    <property type="evidence" value="ECO:0007669"/>
    <property type="project" value="UniProtKB-SubCell"/>
</dbReference>
<evidence type="ECO:0000256" key="6">
    <source>
        <dbReference type="SAM" id="Phobius"/>
    </source>
</evidence>
<reference evidence="7 8" key="1">
    <citation type="submission" date="2018-08" db="EMBL/GenBank/DDBJ databases">
        <title>A genome reference for cultivated species of the human gut microbiota.</title>
        <authorList>
            <person name="Zou Y."/>
            <person name="Xue W."/>
            <person name="Luo G."/>
        </authorList>
    </citation>
    <scope>NUCLEOTIDE SEQUENCE [LARGE SCALE GENOMIC DNA]</scope>
    <source>
        <strain evidence="7 8">AM27-17</strain>
    </source>
</reference>
<keyword evidence="5 6" id="KW-0472">Membrane</keyword>
<keyword evidence="4 6" id="KW-1133">Transmembrane helix</keyword>
<evidence type="ECO:0000256" key="1">
    <source>
        <dbReference type="ARBA" id="ARBA00004651"/>
    </source>
</evidence>
<feature type="transmembrane region" description="Helical" evidence="6">
    <location>
        <begin position="43"/>
        <end position="65"/>
    </location>
</feature>
<name>A0A414LKH2_9BACE</name>
<dbReference type="EMBL" id="QSKV01000001">
    <property type="protein sequence ID" value="RHE95155.1"/>
    <property type="molecule type" value="Genomic_DNA"/>
</dbReference>
<feature type="transmembrane region" description="Helical" evidence="6">
    <location>
        <begin position="305"/>
        <end position="330"/>
    </location>
</feature>
<feature type="transmembrane region" description="Helical" evidence="6">
    <location>
        <begin position="225"/>
        <end position="246"/>
    </location>
</feature>
<dbReference type="AlphaFoldDB" id="A0A414LKH2"/>
<dbReference type="Proteomes" id="UP000285650">
    <property type="component" value="Unassembled WGS sequence"/>
</dbReference>
<evidence type="ECO:0000313" key="7">
    <source>
        <dbReference type="EMBL" id="RHE95155.1"/>
    </source>
</evidence>
<protein>
    <submittedName>
        <fullName evidence="7">Polysaccharide biosynthesis protein</fullName>
    </submittedName>
</protein>
<dbReference type="InterPro" id="IPR050833">
    <property type="entry name" value="Poly_Biosynth_Transport"/>
</dbReference>
<feature type="transmembrane region" description="Helical" evidence="6">
    <location>
        <begin position="438"/>
        <end position="455"/>
    </location>
</feature>
<evidence type="ECO:0000256" key="5">
    <source>
        <dbReference type="ARBA" id="ARBA00023136"/>
    </source>
</evidence>
<keyword evidence="3 6" id="KW-0812">Transmembrane</keyword>
<feature type="transmembrane region" description="Helical" evidence="6">
    <location>
        <begin position="373"/>
        <end position="393"/>
    </location>
</feature>
<dbReference type="InterPro" id="IPR002797">
    <property type="entry name" value="Polysacc_synth"/>
</dbReference>
<comment type="caution">
    <text evidence="7">The sequence shown here is derived from an EMBL/GenBank/DDBJ whole genome shotgun (WGS) entry which is preliminary data.</text>
</comment>
<evidence type="ECO:0000313" key="8">
    <source>
        <dbReference type="Proteomes" id="UP000285650"/>
    </source>
</evidence>
<sequence length="502" mass="56127">MDSNRQIKFGVLMSYFAIGINIITGLIYTPWMISSIGQENYGLFTLANSIMAFFMFDFGLSGAITRYISKYLSEGRLDKANNCLGLVYKLYFGIDLLLFIILAVVYIYIPDIYQKLTLDEIEKFKIVYAIAAVFSVLSFPFIPVDGILTANEKFVQLKACDVLQKLLIVTTMSICLLSGCGLYALVVVNAAAGLISIFAKLWVIRKYTNTKINFNYNNKKEFHEIVGFSGWITISTLAQRFVISILPSLLGILSGSRAIALFGIASALEGFVWLFVSSIGGLFLPKVSRIVANGNSDLLPLMIKVGRIQFMVVSAITIGFICLGSDFIFLWVGNNFADSYLCAVILILPSFMSTPEGIAAQAILARNKVKQQALVFAYTSAINIFIACFLSYYFGAIGASISVCVVYTARWLWMNIIYKNELGLDVIKFYKDSFVKMLPSFVIPLIAGGIINYFLPDGLWGFFLLKMTVFIVIFLIALYHVMNEYEKDLLIRPILRQIKVKK</sequence>
<dbReference type="PANTHER" id="PTHR30250">
    <property type="entry name" value="PST FAMILY PREDICTED COLANIC ACID TRANSPORTER"/>
    <property type="match status" value="1"/>
</dbReference>
<feature type="transmembrane region" description="Helical" evidence="6">
    <location>
        <begin position="129"/>
        <end position="150"/>
    </location>
</feature>
<keyword evidence="2" id="KW-1003">Cell membrane</keyword>
<accession>A0A414LKH2</accession>